<feature type="compositionally biased region" description="Basic and acidic residues" evidence="1">
    <location>
        <begin position="118"/>
        <end position="129"/>
    </location>
</feature>
<reference evidence="2 3" key="1">
    <citation type="submission" date="2022-12" db="EMBL/GenBank/DDBJ databases">
        <title>Chromosome-level genome of Tegillarca granosa.</title>
        <authorList>
            <person name="Kim J."/>
        </authorList>
    </citation>
    <scope>NUCLEOTIDE SEQUENCE [LARGE SCALE GENOMIC DNA]</scope>
    <source>
        <strain evidence="2">Teg-2019</strain>
        <tissue evidence="2">Adductor muscle</tissue>
    </source>
</reference>
<dbReference type="EMBL" id="JARBDR010000141">
    <property type="protein sequence ID" value="KAJ8320737.1"/>
    <property type="molecule type" value="Genomic_DNA"/>
</dbReference>
<proteinExistence type="predicted"/>
<feature type="compositionally biased region" description="Polar residues" evidence="1">
    <location>
        <begin position="45"/>
        <end position="55"/>
    </location>
</feature>
<sequence>MASTTKKLRKLDAICAKLKSVTNDEPTQTSTPEIESVTEKESENSDSATKHLTNGENDESFVSRRKKRKASTPRNIAQVREVLESFEDYDEKDELAEYKINNQNTTFPPEEDGDDESEHAQSPKNDLEKCNGIPNDVSASPVITNHNSINNISSIHSGNKKHSRKARKPQTVVGIPLDLSLSKTSIDSESVNDESFEENFCHQNEDSNGFSDTPEDLSIASENCKTGDSKSVSPADKNDSSEISISALKDYAENTMNELLQMYGFSGSEDSGVGQVSHKRLLQTVQSLSFKGDKSNLINSLIKNPAHLNGTVDLGLGLNTPLVSHLPSSVIKKSIYANFVSTANQPKPQISSDGLVC</sequence>
<gene>
    <name evidence="2" type="ORF">KUTeg_002324</name>
</gene>
<feature type="compositionally biased region" description="Polar residues" evidence="1">
    <location>
        <begin position="220"/>
        <end position="232"/>
    </location>
</feature>
<evidence type="ECO:0000313" key="2">
    <source>
        <dbReference type="EMBL" id="KAJ8320737.1"/>
    </source>
</evidence>
<feature type="compositionally biased region" description="Low complexity" evidence="1">
    <location>
        <begin position="143"/>
        <end position="157"/>
    </location>
</feature>
<dbReference type="Proteomes" id="UP001217089">
    <property type="component" value="Unassembled WGS sequence"/>
</dbReference>
<feature type="region of interest" description="Disordered" evidence="1">
    <location>
        <begin position="186"/>
        <end position="239"/>
    </location>
</feature>
<comment type="caution">
    <text evidence="2">The sequence shown here is derived from an EMBL/GenBank/DDBJ whole genome shotgun (WGS) entry which is preliminary data.</text>
</comment>
<feature type="region of interest" description="Disordered" evidence="1">
    <location>
        <begin position="20"/>
        <end position="75"/>
    </location>
</feature>
<feature type="region of interest" description="Disordered" evidence="1">
    <location>
        <begin position="94"/>
        <end position="172"/>
    </location>
</feature>
<feature type="compositionally biased region" description="Basic residues" evidence="1">
    <location>
        <begin position="158"/>
        <end position="168"/>
    </location>
</feature>
<protein>
    <submittedName>
        <fullName evidence="2">Uncharacterized protein</fullName>
    </submittedName>
</protein>
<feature type="compositionally biased region" description="Polar residues" evidence="1">
    <location>
        <begin position="20"/>
        <end position="33"/>
    </location>
</feature>
<organism evidence="2 3">
    <name type="scientific">Tegillarca granosa</name>
    <name type="common">Malaysian cockle</name>
    <name type="synonym">Anadara granosa</name>
    <dbReference type="NCBI Taxonomy" id="220873"/>
    <lineage>
        <taxon>Eukaryota</taxon>
        <taxon>Metazoa</taxon>
        <taxon>Spiralia</taxon>
        <taxon>Lophotrochozoa</taxon>
        <taxon>Mollusca</taxon>
        <taxon>Bivalvia</taxon>
        <taxon>Autobranchia</taxon>
        <taxon>Pteriomorphia</taxon>
        <taxon>Arcoida</taxon>
        <taxon>Arcoidea</taxon>
        <taxon>Arcidae</taxon>
        <taxon>Tegillarca</taxon>
    </lineage>
</organism>
<evidence type="ECO:0000256" key="1">
    <source>
        <dbReference type="SAM" id="MobiDB-lite"/>
    </source>
</evidence>
<name>A0ABQ9FU06_TEGGR</name>
<accession>A0ABQ9FU06</accession>
<keyword evidence="3" id="KW-1185">Reference proteome</keyword>
<evidence type="ECO:0000313" key="3">
    <source>
        <dbReference type="Proteomes" id="UP001217089"/>
    </source>
</evidence>